<evidence type="ECO:0000259" key="7">
    <source>
        <dbReference type="PROSITE" id="PS50835"/>
    </source>
</evidence>
<feature type="region of interest" description="Disordered" evidence="5">
    <location>
        <begin position="761"/>
        <end position="783"/>
    </location>
</feature>
<keyword evidence="2" id="KW-0964">Secreted</keyword>
<dbReference type="EMBL" id="VLNT01000013">
    <property type="protein sequence ID" value="TSD58601.1"/>
    <property type="molecule type" value="Genomic_DNA"/>
</dbReference>
<evidence type="ECO:0000313" key="8">
    <source>
        <dbReference type="EMBL" id="TSD58601.1"/>
    </source>
</evidence>
<keyword evidence="6" id="KW-1133">Transmembrane helix</keyword>
<evidence type="ECO:0000256" key="6">
    <source>
        <dbReference type="SAM" id="Phobius"/>
    </source>
</evidence>
<dbReference type="OrthoDB" id="7210788at2"/>
<dbReference type="GO" id="GO:0005975">
    <property type="term" value="P:carbohydrate metabolic process"/>
    <property type="evidence" value="ECO:0007669"/>
    <property type="project" value="UniProtKB-ARBA"/>
</dbReference>
<feature type="domain" description="Ig-like" evidence="7">
    <location>
        <begin position="670"/>
        <end position="756"/>
    </location>
</feature>
<dbReference type="Pfam" id="PF04213">
    <property type="entry name" value="HtaA"/>
    <property type="match status" value="3"/>
</dbReference>
<comment type="caution">
    <text evidence="8">The sequence shown here is derived from an EMBL/GenBank/DDBJ whole genome shotgun (WGS) entry which is preliminary data.</text>
</comment>
<dbReference type="Pfam" id="PF16640">
    <property type="entry name" value="Big_3_5"/>
    <property type="match status" value="1"/>
</dbReference>
<dbReference type="InterPro" id="IPR019931">
    <property type="entry name" value="LPXTG_anchor"/>
</dbReference>
<dbReference type="Pfam" id="PF07679">
    <property type="entry name" value="I-set"/>
    <property type="match status" value="1"/>
</dbReference>
<feature type="region of interest" description="Disordered" evidence="5">
    <location>
        <begin position="1051"/>
        <end position="1097"/>
    </location>
</feature>
<evidence type="ECO:0000313" key="9">
    <source>
        <dbReference type="Proteomes" id="UP000316988"/>
    </source>
</evidence>
<keyword evidence="6" id="KW-0812">Transmembrane</keyword>
<dbReference type="NCBIfam" id="TIGR01167">
    <property type="entry name" value="LPXTG_anchor"/>
    <property type="match status" value="1"/>
</dbReference>
<feature type="compositionally biased region" description="Gly residues" evidence="5">
    <location>
        <begin position="1058"/>
        <end position="1093"/>
    </location>
</feature>
<name>A0A554RWX3_9ACTN</name>
<sequence>MRCPPGRRDYQGEASVVETPVSRARSKSPLLVLLTSLLIVLSGIALPSAAQAAPSEGTVSGATLNWGVKQSFRNYIKSPIAHGSVTLLGNTTGEFSWPGGAGTGATDGTSADVSFGAGDGVHFRGHEMTVDGQTADALDMRFTNPRVVVTSATTADLYLDVRSRKFEGMTSISDEFFDQANVYFATVTLPAPVQDGTTYTWTGATTVLTEAGAEAFGGFYPVGTELDPLTFTMPVAATPDPEATTTTLSVAPEGDVEEGTEVSLAATVAPAAAGTVAFRNGENALGEPVTVENGTATLKTGDLPVGDHSITAVFTPADAAAHLGSTSDPATVSVKKTADPDPVWEPKIEVFREDGTTPVGDTKLSEGDKVVVKGSGFDPEGNIAPAGGRPPISAGSPAGTYVVFGHFAENWQPSGGNGERNIGSQRWVLSEDALNQVPSMFQGAIRAQWVELSEEGEFAWEATLEEPEKLAENGHYGIYTYGAGGVKNADQELGVRLNYKAAGSEPEPVWEPKIEVFAEDGVTPIGDADLEKGDKLVVRGSGFDPEANVGGRGVPIPNTLPQGTYVTFGHFAENWKPSAEVASSQRKIGSQGWVLTKDTVDKIPANYQQIVKNQWVPLSNEGTFTWNVTLESPETLVKDGRFGIYTYPGGGVKNADQELAALLGDYTASPDVVKQPAAASIAEGDSVSFEATGKGVPAPSVQWQSKAGNADWSDIKGATTTKLDLADVSADKDGTQYRAVFTNEHGTVETNAATLTVESLPEQPSNPTIEIEKNGSPAKQVKPGDKIDIEISDLKPQEKVFVEAHSDPIAIGSPVANAQGVATASWTVPASFPAGSHNIVVFAADGDAKGTELGRQPFAVAAAEPIGECRQVTSESLTWGVKQSFRNYVGGPIAHGNIWVLGRTTQADGGAFVWTKGAGKSALDGSAVDVAYGTGNGARFTGHQMGSDYALDLQFTNPRVVVTSATTARLHVDVAGRDFKDMTSVGERFETKDVHFADLALSAPATSGAKRTWTNAAATLTADGERAFGGFYEAGTELDPVSFDVTTGAQIDCDDVQGPGGGSGETPVDGGPGGGDDNGNGGTTPGTGPGAGQQGDQCVAREVTGGSLEWGLKASFREYVGGRIAKGQFSGGSFSATGGAVNPAANGIGKVNYSGAITATGHGGLLNFKLSNPTVQITGPGSGVLHAHVSSTNTKGETVVNGEVAFANLSFSGGAVNGDTISVSGASATLTGAGATAFAGFYDAGTALDAVSFTANLGGEVPCDGSTDPGQLPKTGAEANAGLLALSAFAVLAGAAILARRRQLVKQGC</sequence>
<evidence type="ECO:0000256" key="2">
    <source>
        <dbReference type="ARBA" id="ARBA00022525"/>
    </source>
</evidence>
<gene>
    <name evidence="8" type="ORF">FNM00_13980</name>
</gene>
<dbReference type="PROSITE" id="PS50835">
    <property type="entry name" value="IG_LIKE"/>
    <property type="match status" value="1"/>
</dbReference>
<proteinExistence type="predicted"/>
<accession>A0A554RWX3</accession>
<evidence type="ECO:0000256" key="4">
    <source>
        <dbReference type="ARBA" id="ARBA00023088"/>
    </source>
</evidence>
<dbReference type="Proteomes" id="UP000316988">
    <property type="component" value="Unassembled WGS sequence"/>
</dbReference>
<keyword evidence="1" id="KW-0134">Cell wall</keyword>
<dbReference type="InterPro" id="IPR013783">
    <property type="entry name" value="Ig-like_fold"/>
</dbReference>
<dbReference type="Gene3D" id="2.60.40.10">
    <property type="entry name" value="Immunoglobulins"/>
    <property type="match status" value="2"/>
</dbReference>
<dbReference type="InterPro" id="IPR013098">
    <property type="entry name" value="Ig_I-set"/>
</dbReference>
<reference evidence="8 9" key="1">
    <citation type="submission" date="2019-07" db="EMBL/GenBank/DDBJ databases">
        <authorList>
            <person name="Zhao L.H."/>
        </authorList>
    </citation>
    <scope>NUCLEOTIDE SEQUENCE [LARGE SCALE GENOMIC DNA]</scope>
    <source>
        <strain evidence="8 9">Co35</strain>
    </source>
</reference>
<dbReference type="InterPro" id="IPR036179">
    <property type="entry name" value="Ig-like_dom_sf"/>
</dbReference>
<dbReference type="Pfam" id="PF00746">
    <property type="entry name" value="Gram_pos_anchor"/>
    <property type="match status" value="1"/>
</dbReference>
<evidence type="ECO:0000256" key="1">
    <source>
        <dbReference type="ARBA" id="ARBA00022512"/>
    </source>
</evidence>
<evidence type="ECO:0000256" key="5">
    <source>
        <dbReference type="SAM" id="MobiDB-lite"/>
    </source>
</evidence>
<organism evidence="8 9">
    <name type="scientific">Aeromicrobium piscarium</name>
    <dbReference type="NCBI Taxonomy" id="2590901"/>
    <lineage>
        <taxon>Bacteria</taxon>
        <taxon>Bacillati</taxon>
        <taxon>Actinomycetota</taxon>
        <taxon>Actinomycetes</taxon>
        <taxon>Propionibacteriales</taxon>
        <taxon>Nocardioidaceae</taxon>
        <taxon>Aeromicrobium</taxon>
    </lineage>
</organism>
<dbReference type="InterPro" id="IPR007110">
    <property type="entry name" value="Ig-like_dom"/>
</dbReference>
<keyword evidence="6" id="KW-0472">Membrane</keyword>
<dbReference type="SUPFAM" id="SSF48726">
    <property type="entry name" value="Immunoglobulin"/>
    <property type="match status" value="1"/>
</dbReference>
<keyword evidence="9" id="KW-1185">Reference proteome</keyword>
<keyword evidence="3" id="KW-0732">Signal</keyword>
<feature type="transmembrane region" description="Helical" evidence="6">
    <location>
        <begin position="1281"/>
        <end position="1299"/>
    </location>
</feature>
<keyword evidence="4" id="KW-0572">Peptidoglycan-anchor</keyword>
<evidence type="ECO:0000256" key="3">
    <source>
        <dbReference type="ARBA" id="ARBA00022729"/>
    </source>
</evidence>
<protein>
    <submittedName>
        <fullName evidence="8">LPXTG cell wall anchor domain-containing protein</fullName>
    </submittedName>
</protein>
<dbReference type="InterPro" id="IPR007331">
    <property type="entry name" value="Htaa"/>
</dbReference>
<dbReference type="InterPro" id="IPR032109">
    <property type="entry name" value="Big_3_5"/>
</dbReference>